<accession>A0A451BMX6</accession>
<dbReference type="GO" id="GO:0031241">
    <property type="term" value="C:periplasmic side of cell outer membrane"/>
    <property type="evidence" value="ECO:0007669"/>
    <property type="project" value="TreeGrafter"/>
</dbReference>
<dbReference type="EMBL" id="CAADHB010000057">
    <property type="protein sequence ID" value="VFK79618.1"/>
    <property type="molecule type" value="Genomic_DNA"/>
</dbReference>
<dbReference type="GO" id="GO:0030234">
    <property type="term" value="F:enzyme regulator activity"/>
    <property type="evidence" value="ECO:0007669"/>
    <property type="project" value="TreeGrafter"/>
</dbReference>
<evidence type="ECO:0000256" key="2">
    <source>
        <dbReference type="SAM" id="MobiDB-lite"/>
    </source>
</evidence>
<evidence type="ECO:0000256" key="1">
    <source>
        <dbReference type="ARBA" id="ARBA00023136"/>
    </source>
</evidence>
<name>A0A451BMX6_9GAMM</name>
<feature type="compositionally biased region" description="Basic and acidic residues" evidence="2">
    <location>
        <begin position="439"/>
        <end position="449"/>
    </location>
</feature>
<feature type="region of interest" description="Disordered" evidence="2">
    <location>
        <begin position="424"/>
        <end position="449"/>
    </location>
</feature>
<dbReference type="AlphaFoldDB" id="A0A451BMX6"/>
<gene>
    <name evidence="3" type="ORF">BECKSD772D_GA0070982_105711</name>
</gene>
<organism evidence="3">
    <name type="scientific">Candidatus Kentrum sp. SD</name>
    <dbReference type="NCBI Taxonomy" id="2126332"/>
    <lineage>
        <taxon>Bacteria</taxon>
        <taxon>Pseudomonadati</taxon>
        <taxon>Pseudomonadota</taxon>
        <taxon>Gammaproteobacteria</taxon>
        <taxon>Candidatus Kentrum</taxon>
    </lineage>
</organism>
<keyword evidence="3" id="KW-0449">Lipoprotein</keyword>
<feature type="region of interest" description="Disordered" evidence="2">
    <location>
        <begin position="1"/>
        <end position="20"/>
    </location>
</feature>
<keyword evidence="1" id="KW-0472">Membrane</keyword>
<dbReference type="PANTHER" id="PTHR38038:SF1">
    <property type="entry name" value="PENICILLIN-BINDING PROTEIN ACTIVATOR LPOA"/>
    <property type="match status" value="1"/>
</dbReference>
<dbReference type="InterPro" id="IPR028082">
    <property type="entry name" value="Peripla_BP_I"/>
</dbReference>
<dbReference type="Pfam" id="PF04348">
    <property type="entry name" value="LppC"/>
    <property type="match status" value="2"/>
</dbReference>
<reference evidence="3" key="1">
    <citation type="submission" date="2019-02" db="EMBL/GenBank/DDBJ databases">
        <authorList>
            <person name="Gruber-Vodicka R. H."/>
            <person name="Seah K. B. B."/>
        </authorList>
    </citation>
    <scope>NUCLEOTIDE SEQUENCE</scope>
    <source>
        <strain evidence="3">BECK_S127</strain>
    </source>
</reference>
<dbReference type="InterPro" id="IPR007443">
    <property type="entry name" value="LpoA"/>
</dbReference>
<sequence>MKMNLPNRRKTAAEDRKKQSRWRWASHAQKLLLFIITLTLITGCETIPTSSITPKPWKNEQQATEQYPHLTEDKPPAHIALLLPFDGVFADAGNAVRNGFLSAWFKDAKGAKRPRITIHNTMGANVQLVYKEAVSAGAEFVVGPLDKPSVALLEELPQFPVPTLTLNNGKEASMQNNRNTVETLILTRIPAQNSPPPQIGATKAPLYQFTLSPEFEAGQAAQRARYDGHARAAILTPQTPWGQRMEHAFATAWEQLGGIIVDSRSFPAELKEISATVERLLKTDTDCILMAAFPREARQLQPQIKFHYMGNRPMPVYTTYHVFSGVVNPLLDEDINGIIFADMPWVLEQHSGNQSSLRNLVTSTWPESTSKYSRFYAFGIDAYRIIPYLPGLRFRNSPNFKGETGELSVDSQGHVNKQSLWAVMQRGKPAPDKNGPQYEQHKKSIERDG</sequence>
<dbReference type="SUPFAM" id="SSF53822">
    <property type="entry name" value="Periplasmic binding protein-like I"/>
    <property type="match status" value="1"/>
</dbReference>
<protein>
    <submittedName>
        <fullName evidence="3">LppC putative lipoprotein</fullName>
    </submittedName>
</protein>
<evidence type="ECO:0000313" key="3">
    <source>
        <dbReference type="EMBL" id="VFK79618.1"/>
    </source>
</evidence>
<dbReference type="PANTHER" id="PTHR38038">
    <property type="entry name" value="PENICILLIN-BINDING PROTEIN ACTIVATOR LPOA"/>
    <property type="match status" value="1"/>
</dbReference>
<dbReference type="CDD" id="cd06339">
    <property type="entry name" value="PBP1_YraM_LppC_lipoprotein-like"/>
    <property type="match status" value="1"/>
</dbReference>
<dbReference type="GO" id="GO:0009252">
    <property type="term" value="P:peptidoglycan biosynthetic process"/>
    <property type="evidence" value="ECO:0007669"/>
    <property type="project" value="TreeGrafter"/>
</dbReference>
<dbReference type="Gene3D" id="3.40.50.2300">
    <property type="match status" value="2"/>
</dbReference>
<proteinExistence type="predicted"/>